<feature type="domain" description="DUF4333" evidence="1">
    <location>
        <begin position="100"/>
        <end position="162"/>
    </location>
</feature>
<proteinExistence type="predicted"/>
<gene>
    <name evidence="2" type="ORF">FK268_16190</name>
</gene>
<dbReference type="OrthoDB" id="4774307at2"/>
<feature type="domain" description="DUF4333" evidence="1">
    <location>
        <begin position="15"/>
        <end position="86"/>
    </location>
</feature>
<dbReference type="PROSITE" id="PS51257">
    <property type="entry name" value="PROKAR_LIPOPROTEIN"/>
    <property type="match status" value="1"/>
</dbReference>
<dbReference type="InterPro" id="IPR025637">
    <property type="entry name" value="DUF4333"/>
</dbReference>
<comment type="caution">
    <text evidence="2">The sequence shown here is derived from an EMBL/GenBank/DDBJ whole genome shotgun (WGS) entry which is preliminary data.</text>
</comment>
<organism evidence="2 3">
    <name type="scientific">Tsukamurella sputi</name>
    <dbReference type="NCBI Taxonomy" id="2591848"/>
    <lineage>
        <taxon>Bacteria</taxon>
        <taxon>Bacillati</taxon>
        <taxon>Actinomycetota</taxon>
        <taxon>Actinomycetes</taxon>
        <taxon>Mycobacteriales</taxon>
        <taxon>Tsukamurellaceae</taxon>
        <taxon>Tsukamurella</taxon>
    </lineage>
</organism>
<sequence length="174" mass="17890">MGLRAAAVVVGGAGVAVAACWTMFAPAEIDRSQVESGTLAQVAAAPSDALHCEGGLKAQVGAAQSCTLSRGGENFAVALKVTDVDGERVNWNSVVSGVPESGQRVPVAELEQRTREVLARQHPVDRVRCDGALPGVVGARQSCVMIAHGIRHPVTVTATTVDATRVQWGVTVAG</sequence>
<name>A0A5C5RIT0_9ACTN</name>
<accession>A0A5C5RIT0</accession>
<dbReference type="EMBL" id="VIGV01000005">
    <property type="protein sequence ID" value="TWS22936.1"/>
    <property type="molecule type" value="Genomic_DNA"/>
</dbReference>
<dbReference type="AlphaFoldDB" id="A0A5C5RIT0"/>
<evidence type="ECO:0000313" key="2">
    <source>
        <dbReference type="EMBL" id="TWS22936.1"/>
    </source>
</evidence>
<evidence type="ECO:0000313" key="3">
    <source>
        <dbReference type="Proteomes" id="UP000319792"/>
    </source>
</evidence>
<reference evidence="2 3" key="1">
    <citation type="submission" date="2019-08" db="EMBL/GenBank/DDBJ databases">
        <title>Tsukamurella conjunctivitidis sp. nov., Tsukamurella assacharolytica sp. nov. and Tsukamurella sputae sp. nov. isolated from patients with conjunctivitis, bacteraemia (lymphoma) and respiratory infection (sputum) in Hong Kong.</title>
        <authorList>
            <person name="Fok K.M.N."/>
            <person name="Fong J.Y.H."/>
        </authorList>
    </citation>
    <scope>NUCLEOTIDE SEQUENCE [LARGE SCALE GENOMIC DNA]</scope>
    <source>
        <strain evidence="2 3">HKU70</strain>
    </source>
</reference>
<keyword evidence="3" id="KW-1185">Reference proteome</keyword>
<evidence type="ECO:0000259" key="1">
    <source>
        <dbReference type="Pfam" id="PF14230"/>
    </source>
</evidence>
<dbReference type="Proteomes" id="UP000319792">
    <property type="component" value="Unassembled WGS sequence"/>
</dbReference>
<dbReference type="RefSeq" id="WP_146435935.1">
    <property type="nucleotide sequence ID" value="NZ_VIGV01000005.1"/>
</dbReference>
<protein>
    <submittedName>
        <fullName evidence="2">DUF4333 domain-containing protein</fullName>
    </submittedName>
</protein>
<dbReference type="Pfam" id="PF14230">
    <property type="entry name" value="DUF4333"/>
    <property type="match status" value="2"/>
</dbReference>